<dbReference type="InterPro" id="IPR025412">
    <property type="entry name" value="DUF4304"/>
</dbReference>
<evidence type="ECO:0008006" key="3">
    <source>
        <dbReference type="Google" id="ProtNLM"/>
    </source>
</evidence>
<sequence length="162" mass="18255">MITTQNLNNAMHAELKPRGFQRKGSNWYLSGAQVIAMLNLQKSQYGATYFLNLGFWLQQIEHNDFPRAHQCHISARASSLWPEGTPRPEAGPPRITDLLNLDDYPCDDTQRLDQLRRFIADKLVPVLKAGVTLEGLNQLLAEDDEFQITLAARNVLGLAPLD</sequence>
<organism evidence="1 2">
    <name type="scientific">Gimesia maris</name>
    <dbReference type="NCBI Taxonomy" id="122"/>
    <lineage>
        <taxon>Bacteria</taxon>
        <taxon>Pseudomonadati</taxon>
        <taxon>Planctomycetota</taxon>
        <taxon>Planctomycetia</taxon>
        <taxon>Planctomycetales</taxon>
        <taxon>Planctomycetaceae</taxon>
        <taxon>Gimesia</taxon>
    </lineage>
</organism>
<evidence type="ECO:0000313" key="1">
    <source>
        <dbReference type="EMBL" id="HCO24553.1"/>
    </source>
</evidence>
<gene>
    <name evidence="1" type="ORF">DIT97_16540</name>
</gene>
<dbReference type="Proteomes" id="UP000263642">
    <property type="component" value="Unassembled WGS sequence"/>
</dbReference>
<dbReference type="EMBL" id="DQAY01000102">
    <property type="protein sequence ID" value="HCO24553.1"/>
    <property type="molecule type" value="Genomic_DNA"/>
</dbReference>
<name>A0A3D3R6U2_9PLAN</name>
<protein>
    <recommendedName>
        <fullName evidence="3">DUF4304 domain-containing protein</fullName>
    </recommendedName>
</protein>
<proteinExistence type="predicted"/>
<evidence type="ECO:0000313" key="2">
    <source>
        <dbReference type="Proteomes" id="UP000263642"/>
    </source>
</evidence>
<reference evidence="1 2" key="1">
    <citation type="journal article" date="2018" name="Nat. Biotechnol.">
        <title>A standardized bacterial taxonomy based on genome phylogeny substantially revises the tree of life.</title>
        <authorList>
            <person name="Parks D.H."/>
            <person name="Chuvochina M."/>
            <person name="Waite D.W."/>
            <person name="Rinke C."/>
            <person name="Skarshewski A."/>
            <person name="Chaumeil P.A."/>
            <person name="Hugenholtz P."/>
        </authorList>
    </citation>
    <scope>NUCLEOTIDE SEQUENCE [LARGE SCALE GENOMIC DNA]</scope>
    <source>
        <strain evidence="1">UBA9375</strain>
    </source>
</reference>
<accession>A0A3D3R6U2</accession>
<dbReference type="Pfam" id="PF14137">
    <property type="entry name" value="DUF4304"/>
    <property type="match status" value="1"/>
</dbReference>
<comment type="caution">
    <text evidence="1">The sequence shown here is derived from an EMBL/GenBank/DDBJ whole genome shotgun (WGS) entry which is preliminary data.</text>
</comment>
<dbReference type="AlphaFoldDB" id="A0A3D3R6U2"/>